<comment type="caution">
    <text evidence="1">The sequence shown here is derived from an EMBL/GenBank/DDBJ whole genome shotgun (WGS) entry which is preliminary data.</text>
</comment>
<organism evidence="1 2">
    <name type="scientific">Hyphomicrobium album</name>
    <dbReference type="NCBI Taxonomy" id="2665159"/>
    <lineage>
        <taxon>Bacteria</taxon>
        <taxon>Pseudomonadati</taxon>
        <taxon>Pseudomonadota</taxon>
        <taxon>Alphaproteobacteria</taxon>
        <taxon>Hyphomicrobiales</taxon>
        <taxon>Hyphomicrobiaceae</taxon>
        <taxon>Hyphomicrobium</taxon>
    </lineage>
</organism>
<proteinExistence type="predicted"/>
<evidence type="ECO:0000313" key="1">
    <source>
        <dbReference type="EMBL" id="MTD93143.1"/>
    </source>
</evidence>
<dbReference type="EMBL" id="WMBQ01000001">
    <property type="protein sequence ID" value="MTD93143.1"/>
    <property type="molecule type" value="Genomic_DNA"/>
</dbReference>
<gene>
    <name evidence="1" type="ORF">GIW81_02205</name>
</gene>
<evidence type="ECO:0000313" key="2">
    <source>
        <dbReference type="Proteomes" id="UP000440694"/>
    </source>
</evidence>
<sequence>MVRFADRVRGVDPAEVAAHGVSAFEGGKLAAVLSLFALLMSGYSLWETSLKQADVQIFVPPVIQYAAPYQNSNFEMIAVPVTLTNEGARTATILSMQLAVTDPRTKQTKHFYAADFGRWTMERTRTGAYEPFAPLSLAGRSSRTEQVLFYTRGDDQKPNQLIEAVGQYSFELIFDVAEGNAKPTVKFDRSLLFYDARAFNDRTLPMYSADWQSASNTKRD</sequence>
<accession>A0A6I3KFK7</accession>
<protein>
    <submittedName>
        <fullName evidence="1">Uncharacterized protein</fullName>
    </submittedName>
</protein>
<dbReference type="AlphaFoldDB" id="A0A6I3KFK7"/>
<reference evidence="1 2" key="1">
    <citation type="submission" date="2019-11" db="EMBL/GenBank/DDBJ databases">
        <title>Identification of a novel strain.</title>
        <authorList>
            <person name="Xu Q."/>
            <person name="Wang G."/>
        </authorList>
    </citation>
    <scope>NUCLEOTIDE SEQUENCE [LARGE SCALE GENOMIC DNA]</scope>
    <source>
        <strain evidence="2">xq</strain>
    </source>
</reference>
<dbReference type="RefSeq" id="WP_154737712.1">
    <property type="nucleotide sequence ID" value="NZ_WMBQ01000001.1"/>
</dbReference>
<keyword evidence="2" id="KW-1185">Reference proteome</keyword>
<dbReference type="Proteomes" id="UP000440694">
    <property type="component" value="Unassembled WGS sequence"/>
</dbReference>
<name>A0A6I3KFK7_9HYPH</name>